<organism evidence="4 5">
    <name type="scientific">Stentor coeruleus</name>
    <dbReference type="NCBI Taxonomy" id="5963"/>
    <lineage>
        <taxon>Eukaryota</taxon>
        <taxon>Sar</taxon>
        <taxon>Alveolata</taxon>
        <taxon>Ciliophora</taxon>
        <taxon>Postciliodesmatophora</taxon>
        <taxon>Heterotrichea</taxon>
        <taxon>Heterotrichida</taxon>
        <taxon>Stentoridae</taxon>
        <taxon>Stentor</taxon>
    </lineage>
</organism>
<dbReference type="GO" id="GO:0070402">
    <property type="term" value="F:NADPH binding"/>
    <property type="evidence" value="ECO:0007669"/>
    <property type="project" value="TreeGrafter"/>
</dbReference>
<dbReference type="SUPFAM" id="SSF51735">
    <property type="entry name" value="NAD(P)-binding Rossmann-fold domains"/>
    <property type="match status" value="1"/>
</dbReference>
<dbReference type="InterPro" id="IPR036291">
    <property type="entry name" value="NAD(P)-bd_dom_sf"/>
</dbReference>
<evidence type="ECO:0000256" key="2">
    <source>
        <dbReference type="ARBA" id="ARBA00023002"/>
    </source>
</evidence>
<dbReference type="InterPro" id="IPR011032">
    <property type="entry name" value="GroES-like_sf"/>
</dbReference>
<dbReference type="OrthoDB" id="61978at2759"/>
<gene>
    <name evidence="4" type="ORF">SteCoe_36319</name>
</gene>
<reference evidence="4 5" key="1">
    <citation type="submission" date="2016-11" db="EMBL/GenBank/DDBJ databases">
        <title>The macronuclear genome of Stentor coeruleus: a giant cell with tiny introns.</title>
        <authorList>
            <person name="Slabodnick M."/>
            <person name="Ruby J.G."/>
            <person name="Reiff S.B."/>
            <person name="Swart E.C."/>
            <person name="Gosai S."/>
            <person name="Prabakaran S."/>
            <person name="Witkowska E."/>
            <person name="Larue G.E."/>
            <person name="Fisher S."/>
            <person name="Freeman R.M."/>
            <person name="Gunawardena J."/>
            <person name="Chu W."/>
            <person name="Stover N.A."/>
            <person name="Gregory B.D."/>
            <person name="Nowacki M."/>
            <person name="Derisi J."/>
            <person name="Roy S.W."/>
            <person name="Marshall W.F."/>
            <person name="Sood P."/>
        </authorList>
    </citation>
    <scope>NUCLEOTIDE SEQUENCE [LARGE SCALE GENOMIC DNA]</scope>
    <source>
        <strain evidence="4">WM001</strain>
    </source>
</reference>
<comment type="caution">
    <text evidence="4">The sequence shown here is derived from an EMBL/GenBank/DDBJ whole genome shotgun (WGS) entry which is preliminary data.</text>
</comment>
<dbReference type="PANTHER" id="PTHR48106:SF18">
    <property type="entry name" value="QUINONE OXIDOREDUCTASE PIG3"/>
    <property type="match status" value="1"/>
</dbReference>
<dbReference type="InterPro" id="IPR020843">
    <property type="entry name" value="ER"/>
</dbReference>
<dbReference type="AlphaFoldDB" id="A0A1R2AQE3"/>
<evidence type="ECO:0000259" key="3">
    <source>
        <dbReference type="SMART" id="SM00829"/>
    </source>
</evidence>
<evidence type="ECO:0000256" key="1">
    <source>
        <dbReference type="ARBA" id="ARBA00022857"/>
    </source>
</evidence>
<keyword evidence="2" id="KW-0560">Oxidoreductase</keyword>
<proteinExistence type="predicted"/>
<dbReference type="Proteomes" id="UP000187209">
    <property type="component" value="Unassembled WGS sequence"/>
</dbReference>
<sequence length="327" mass="35610">MVSTFSALRINTKGSIDELHIEERTIPELTEGQLLIKMEYSTINPSDYLNLLGHYPGGNAPLTGGFEGSGVVIKSGGGAEADTFLNKRVTLLSAGTWAEYIVTDTNLVFPLLDSIPLESAASLNINPLTVALFIEKVKGQKTHSFIQNAAASALGKQFIRWANRLGLVSINLVRRQEQVDLLKAIGAEHVINTSEDGWKEKTKELCKSFGVTCGFDAIGGTSTSDIADVIGNGGVVYNYGLLSGKSCEIGPNAMIFEGKRLEGLWLIPWMFSKTYQERYQVSLAVQQNIDILGTEYNQTVTLPNVKAALALYMQNSTNNKVLIRTTL</sequence>
<dbReference type="SMART" id="SM00829">
    <property type="entry name" value="PKS_ER"/>
    <property type="match status" value="1"/>
</dbReference>
<keyword evidence="5" id="KW-1185">Reference proteome</keyword>
<keyword evidence="1" id="KW-0521">NADP</keyword>
<dbReference type="Gene3D" id="3.40.50.720">
    <property type="entry name" value="NAD(P)-binding Rossmann-like Domain"/>
    <property type="match status" value="1"/>
</dbReference>
<dbReference type="Gene3D" id="3.90.180.10">
    <property type="entry name" value="Medium-chain alcohol dehydrogenases, catalytic domain"/>
    <property type="match status" value="1"/>
</dbReference>
<evidence type="ECO:0000313" key="5">
    <source>
        <dbReference type="Proteomes" id="UP000187209"/>
    </source>
</evidence>
<dbReference type="InterPro" id="IPR013149">
    <property type="entry name" value="ADH-like_C"/>
</dbReference>
<dbReference type="Pfam" id="PF08240">
    <property type="entry name" value="ADH_N"/>
    <property type="match status" value="1"/>
</dbReference>
<protein>
    <recommendedName>
        <fullName evidence="3">Enoyl reductase (ER) domain-containing protein</fullName>
    </recommendedName>
</protein>
<dbReference type="Pfam" id="PF00107">
    <property type="entry name" value="ADH_zinc_N"/>
    <property type="match status" value="1"/>
</dbReference>
<name>A0A1R2AQE3_9CILI</name>
<dbReference type="EMBL" id="MPUH01001645">
    <property type="protein sequence ID" value="OMJ66742.1"/>
    <property type="molecule type" value="Genomic_DNA"/>
</dbReference>
<evidence type="ECO:0000313" key="4">
    <source>
        <dbReference type="EMBL" id="OMJ66742.1"/>
    </source>
</evidence>
<dbReference type="GO" id="GO:0016651">
    <property type="term" value="F:oxidoreductase activity, acting on NAD(P)H"/>
    <property type="evidence" value="ECO:0007669"/>
    <property type="project" value="TreeGrafter"/>
</dbReference>
<feature type="domain" description="Enoyl reductase (ER)" evidence="3">
    <location>
        <begin position="14"/>
        <end position="323"/>
    </location>
</feature>
<accession>A0A1R2AQE3</accession>
<dbReference type="SUPFAM" id="SSF50129">
    <property type="entry name" value="GroES-like"/>
    <property type="match status" value="1"/>
</dbReference>
<dbReference type="PANTHER" id="PTHR48106">
    <property type="entry name" value="QUINONE OXIDOREDUCTASE PIG3-RELATED"/>
    <property type="match status" value="1"/>
</dbReference>
<dbReference type="InterPro" id="IPR013154">
    <property type="entry name" value="ADH-like_N"/>
</dbReference>